<dbReference type="EMBL" id="JAAXOU010000006">
    <property type="protein sequence ID" value="NKY12837.1"/>
    <property type="molecule type" value="Genomic_DNA"/>
</dbReference>
<comment type="caution">
    <text evidence="1">The sequence shown here is derived from an EMBL/GenBank/DDBJ whole genome shotgun (WGS) entry which is preliminary data.</text>
</comment>
<dbReference type="Proteomes" id="UP000570003">
    <property type="component" value="Unassembled WGS sequence"/>
</dbReference>
<keyword evidence="2" id="KW-1185">Reference proteome</keyword>
<accession>A0AA44DAK9</accession>
<evidence type="ECO:0000313" key="1">
    <source>
        <dbReference type="EMBL" id="NKY12837.1"/>
    </source>
</evidence>
<protein>
    <submittedName>
        <fullName evidence="1">Uncharacterized protein</fullName>
    </submittedName>
</protein>
<name>A0AA44DAK9_STRE0</name>
<evidence type="ECO:0000313" key="2">
    <source>
        <dbReference type="Proteomes" id="UP000570003"/>
    </source>
</evidence>
<gene>
    <name evidence="1" type="ORF">HGA06_01265</name>
</gene>
<reference evidence="1 2" key="1">
    <citation type="submission" date="2020-04" db="EMBL/GenBank/DDBJ databases">
        <title>MicrobeNet Type strains.</title>
        <authorList>
            <person name="Nicholson A.C."/>
        </authorList>
    </citation>
    <scope>NUCLEOTIDE SEQUENCE [LARGE SCALE GENOMIC DNA]</scope>
    <source>
        <strain evidence="1 2">DSM 40738</strain>
    </source>
</reference>
<proteinExistence type="predicted"/>
<organism evidence="1 2">
    <name type="scientific">Streptomyces somaliensis (strain ATCC 33201 / DSM 40738 / JCM 12659 / KCTC 9044 / NCTC 11332 / NRRL B-12077 / IP 733)</name>
    <dbReference type="NCBI Taxonomy" id="1134445"/>
    <lineage>
        <taxon>Bacteria</taxon>
        <taxon>Bacillati</taxon>
        <taxon>Actinomycetota</taxon>
        <taxon>Actinomycetes</taxon>
        <taxon>Kitasatosporales</taxon>
        <taxon>Streptomycetaceae</taxon>
        <taxon>Streptomyces</taxon>
    </lineage>
</organism>
<dbReference type="AlphaFoldDB" id="A0AA44DAK9"/>
<dbReference type="Gene3D" id="3.40.630.40">
    <property type="entry name" value="Zn-dependent exopeptidases"/>
    <property type="match status" value="1"/>
</dbReference>
<sequence>MTEVRTKNPKFIGKFLATVAVMASVVHVTSCSGSRSGPVEPSAGPERHSVDLGEHISAFTGGLGPRGGYREPVRGERRTVAEGVGLFLDGRRAEAGRHLAGVGFRVRTLTDRATGRRYAEIADATEARAAARGWGRVYVDLDSPSRWSVQVPHPVADLDSEDVGVAMLRGTPGGVLVLAGAHRAAGRKDAADVSHRRDTVFHAVCDELLERRLPGIQVHGFDDATAPGYDVIISTGSGTRGREAGRAMSDALRDRGFDTCRAWSRNCPLEGRTNVQGRAAEEAEVPFLHVEFSRSVRESGRSVSRVAQAAVAATAAWSAD</sequence>